<gene>
    <name evidence="2" type="ORF">AVDCRST_MAG93-2727</name>
</gene>
<dbReference type="AlphaFoldDB" id="A0A6J4JAI2"/>
<dbReference type="Gene3D" id="2.30.110.10">
    <property type="entry name" value="Electron Transport, Fmn-binding Protein, Chain A"/>
    <property type="match status" value="1"/>
</dbReference>
<sequence length="165" mass="18627">MTSDTRSDDVKKLAELIKDIRIAMLTTVDEDGSLRSRPMATQDVEFEGELWFMVGADSAKVHEVQEDRQVNVSFANPDDQRYVSVSGSAQLVRDRQKIDEFWNPMYKAWFPEGKDDPNIALLRVTVSKAEYWDSHSSPVVHLLGFAKALITGQSYDGGENEKVTL</sequence>
<dbReference type="PANTHER" id="PTHR34818">
    <property type="entry name" value="PROTEIN BLI-3"/>
    <property type="match status" value="1"/>
</dbReference>
<proteinExistence type="predicted"/>
<dbReference type="PANTHER" id="PTHR34818:SF1">
    <property type="entry name" value="PROTEIN BLI-3"/>
    <property type="match status" value="1"/>
</dbReference>
<dbReference type="SUPFAM" id="SSF50475">
    <property type="entry name" value="FMN-binding split barrel"/>
    <property type="match status" value="1"/>
</dbReference>
<dbReference type="InterPro" id="IPR052917">
    <property type="entry name" value="Stress-Dev_Protein"/>
</dbReference>
<dbReference type="InterPro" id="IPR038725">
    <property type="entry name" value="YdaG_split_barrel_FMN-bd"/>
</dbReference>
<dbReference type="Pfam" id="PF16242">
    <property type="entry name" value="Pyrid_ox_like"/>
    <property type="match status" value="1"/>
</dbReference>
<feature type="domain" description="General stress protein FMN-binding split barrel" evidence="1">
    <location>
        <begin position="8"/>
        <end position="156"/>
    </location>
</feature>
<dbReference type="EMBL" id="CADCTR010000934">
    <property type="protein sequence ID" value="CAA9272909.1"/>
    <property type="molecule type" value="Genomic_DNA"/>
</dbReference>
<reference evidence="2" key="1">
    <citation type="submission" date="2020-02" db="EMBL/GenBank/DDBJ databases">
        <authorList>
            <person name="Meier V. D."/>
        </authorList>
    </citation>
    <scope>NUCLEOTIDE SEQUENCE</scope>
    <source>
        <strain evidence="2">AVDCRST_MAG93</strain>
    </source>
</reference>
<protein>
    <submittedName>
        <fullName evidence="2">General stress protein</fullName>
    </submittedName>
</protein>
<name>A0A6J4JAI2_9CHLR</name>
<evidence type="ECO:0000313" key="2">
    <source>
        <dbReference type="EMBL" id="CAA9272909.1"/>
    </source>
</evidence>
<accession>A0A6J4JAI2</accession>
<evidence type="ECO:0000259" key="1">
    <source>
        <dbReference type="Pfam" id="PF16242"/>
    </source>
</evidence>
<dbReference type="InterPro" id="IPR012349">
    <property type="entry name" value="Split_barrel_FMN-bd"/>
</dbReference>
<organism evidence="2">
    <name type="scientific">uncultured Chloroflexia bacterium</name>
    <dbReference type="NCBI Taxonomy" id="1672391"/>
    <lineage>
        <taxon>Bacteria</taxon>
        <taxon>Bacillati</taxon>
        <taxon>Chloroflexota</taxon>
        <taxon>Chloroflexia</taxon>
        <taxon>environmental samples</taxon>
    </lineage>
</organism>